<dbReference type="SUPFAM" id="SSF51445">
    <property type="entry name" value="(Trans)glycosidases"/>
    <property type="match status" value="1"/>
</dbReference>
<evidence type="ECO:0000313" key="8">
    <source>
        <dbReference type="EMBL" id="MFD1410235.1"/>
    </source>
</evidence>
<reference evidence="9" key="1">
    <citation type="journal article" date="2019" name="Int. J. Syst. Evol. Microbiol.">
        <title>The Global Catalogue of Microorganisms (GCM) 10K type strain sequencing project: providing services to taxonomists for standard genome sequencing and annotation.</title>
        <authorList>
            <consortium name="The Broad Institute Genomics Platform"/>
            <consortium name="The Broad Institute Genome Sequencing Center for Infectious Disease"/>
            <person name="Wu L."/>
            <person name="Ma J."/>
        </authorList>
    </citation>
    <scope>NUCLEOTIDE SEQUENCE [LARGE SCALE GENOMIC DNA]</scope>
    <source>
        <strain evidence="9">CCM 8937</strain>
    </source>
</reference>
<evidence type="ECO:0000256" key="5">
    <source>
        <dbReference type="PIRNR" id="PIRNR005536"/>
    </source>
</evidence>
<keyword evidence="3 5" id="KW-0378">Hydrolase</keyword>
<dbReference type="InterPro" id="IPR038417">
    <property type="entry name" value="Alpga-gal_N_sf"/>
</dbReference>
<feature type="domain" description="Glycosyl hydrolase family 36 C-terminal" evidence="6">
    <location>
        <begin position="655"/>
        <end position="753"/>
    </location>
</feature>
<comment type="caution">
    <text evidence="8">The sequence shown here is derived from an EMBL/GenBank/DDBJ whole genome shotgun (WGS) entry which is preliminary data.</text>
</comment>
<evidence type="ECO:0000313" key="9">
    <source>
        <dbReference type="Proteomes" id="UP001597191"/>
    </source>
</evidence>
<dbReference type="PIRSF" id="PIRSF005536">
    <property type="entry name" value="Agal"/>
    <property type="match status" value="1"/>
</dbReference>
<dbReference type="InterPro" id="IPR013780">
    <property type="entry name" value="Glyco_hydro_b"/>
</dbReference>
<sequence length="757" mass="85841">MTTSTNLITVDEQAKFFHLHNEQISYIFRVIPEIGQLEQVYFGPVITTPLDFHHLISREFRPSNNQLIDDGTSSLEHIRQEYPCFGTTDFRQGAYAIRYASGDYISEFKYQQFAITSGYPDLGELPHARYHDESAATLTVTLQDQYSPLQIQLHYTISTKNAVIIRSATFVNTSNTDSYHLDRALSLNLDLPDADYDLIHLHGAWAKEMQVERRPLMTGRMAIDSDRGASSHQHNPFLALAATDSTEKDGLVYGATLLYSGNFLGQVEVDNYDVTRLSLGISPTQFDWTLTPQSKFQTPEAVLACSHTGLTGMSQAFQQFFREHVIDQKWVDQPKPILINNWEATYFDFDEAKLLKIARQAKQLDLGLFVLDDGWFGKRDSDNSSLGNWTVDHHKLPAGLSHLASEVNQLGLKFGLWFEPEMISLDTPLAAEHPEWIVGHPQKRRSQGRNQYVLDFSNPDVVSAIFEQMAAILHSAAISYVKWDMNRYISEAFSTYLPAERQGEFYHRYIMGVYHLYHLLITEFPELLIESCAGGGGRFDGGILYYASQGWTSDDTDAVERLKIQYGASMLYPLQSMGSHVSAVPNHQVGRRTPLSTRAAVALFGTFGYELDITKLTATELAEIKAQIQFAKSVQPLIQKGKFYRLASPFTSNRPAWEVYDSETKTGLIGYYQILNPANPSYHRLQLRGLVPTQKYQLTEINLSNNTILSTEEVFGDELQNIGIILNKDYTNKAAEYWQRPQPTDFASRLFQLKPTE</sequence>
<dbReference type="Proteomes" id="UP001597191">
    <property type="component" value="Unassembled WGS sequence"/>
</dbReference>
<evidence type="ECO:0000259" key="7">
    <source>
        <dbReference type="Pfam" id="PF16875"/>
    </source>
</evidence>
<evidence type="ECO:0000256" key="3">
    <source>
        <dbReference type="ARBA" id="ARBA00022801"/>
    </source>
</evidence>
<dbReference type="EMBL" id="JBHTOH010000014">
    <property type="protein sequence ID" value="MFD1410235.1"/>
    <property type="molecule type" value="Genomic_DNA"/>
</dbReference>
<dbReference type="PRINTS" id="PR00743">
    <property type="entry name" value="GLHYDRLASE36"/>
</dbReference>
<dbReference type="Pfam" id="PF02065">
    <property type="entry name" value="Melibiase"/>
    <property type="match status" value="1"/>
</dbReference>
<gene>
    <name evidence="8" type="ORF">ACFQ4R_01180</name>
</gene>
<organism evidence="8 9">
    <name type="scientific">Lapidilactobacillus gannanensis</name>
    <dbReference type="NCBI Taxonomy" id="2486002"/>
    <lineage>
        <taxon>Bacteria</taxon>
        <taxon>Bacillati</taxon>
        <taxon>Bacillota</taxon>
        <taxon>Bacilli</taxon>
        <taxon>Lactobacillales</taxon>
        <taxon>Lactobacillaceae</taxon>
        <taxon>Lapidilactobacillus</taxon>
    </lineage>
</organism>
<evidence type="ECO:0000256" key="2">
    <source>
        <dbReference type="ARBA" id="ARBA00012755"/>
    </source>
</evidence>
<comment type="catalytic activity">
    <reaction evidence="1 5">
        <text>Hydrolysis of terminal, non-reducing alpha-D-galactose residues in alpha-D-galactosides, including galactose oligosaccharides, galactomannans and galactolipids.</text>
        <dbReference type="EC" id="3.2.1.22"/>
    </reaction>
</comment>
<accession>A0ABW4BJ47</accession>
<dbReference type="InterPro" id="IPR002252">
    <property type="entry name" value="Glyco_hydro_36"/>
</dbReference>
<evidence type="ECO:0000256" key="4">
    <source>
        <dbReference type="ARBA" id="ARBA00023295"/>
    </source>
</evidence>
<feature type="domain" description="Glycosyl hydrolase family 36 N-terminal" evidence="7">
    <location>
        <begin position="35"/>
        <end position="290"/>
    </location>
</feature>
<dbReference type="InterPro" id="IPR031704">
    <property type="entry name" value="Glyco_hydro_36_N"/>
</dbReference>
<dbReference type="InterPro" id="IPR017853">
    <property type="entry name" value="GH"/>
</dbReference>
<proteinExistence type="inferred from homology"/>
<dbReference type="InterPro" id="IPR050985">
    <property type="entry name" value="Alpha-glycosidase_related"/>
</dbReference>
<dbReference type="GO" id="GO:0004557">
    <property type="term" value="F:alpha-galactosidase activity"/>
    <property type="evidence" value="ECO:0007669"/>
    <property type="project" value="UniProtKB-EC"/>
</dbReference>
<dbReference type="Pfam" id="PF16874">
    <property type="entry name" value="Glyco_hydro_36C"/>
    <property type="match status" value="1"/>
</dbReference>
<name>A0ABW4BJ47_9LACO</name>
<comment type="similarity">
    <text evidence="5">Belongs to the glycosyl hydrolase.</text>
</comment>
<dbReference type="Pfam" id="PF16875">
    <property type="entry name" value="Glyco_hydro_36N"/>
    <property type="match status" value="1"/>
</dbReference>
<keyword evidence="4 5" id="KW-0326">Glycosidase</keyword>
<dbReference type="InterPro" id="IPR013785">
    <property type="entry name" value="Aldolase_TIM"/>
</dbReference>
<dbReference type="PANTHER" id="PTHR43053:SF3">
    <property type="entry name" value="ALPHA-GALACTOSIDASE C-RELATED"/>
    <property type="match status" value="1"/>
</dbReference>
<dbReference type="Gene3D" id="3.20.20.70">
    <property type="entry name" value="Aldolase class I"/>
    <property type="match status" value="1"/>
</dbReference>
<evidence type="ECO:0000256" key="1">
    <source>
        <dbReference type="ARBA" id="ARBA00001255"/>
    </source>
</evidence>
<dbReference type="Gene3D" id="2.70.98.60">
    <property type="entry name" value="alpha-galactosidase from lactobacil brevis"/>
    <property type="match status" value="1"/>
</dbReference>
<dbReference type="RefSeq" id="WP_125646946.1">
    <property type="nucleotide sequence ID" value="NZ_JBHTOH010000014.1"/>
</dbReference>
<dbReference type="PANTHER" id="PTHR43053">
    <property type="entry name" value="GLYCOSIDASE FAMILY 31"/>
    <property type="match status" value="1"/>
</dbReference>
<protein>
    <recommendedName>
        <fullName evidence="2 5">Alpha-galactosidase</fullName>
        <ecNumber evidence="2 5">3.2.1.22</ecNumber>
    </recommendedName>
</protein>
<dbReference type="EC" id="3.2.1.22" evidence="2 5"/>
<dbReference type="InterPro" id="IPR031705">
    <property type="entry name" value="Glyco_hydro_36_C"/>
</dbReference>
<dbReference type="Gene3D" id="2.60.40.1180">
    <property type="entry name" value="Golgi alpha-mannosidase II"/>
    <property type="match status" value="1"/>
</dbReference>
<keyword evidence="9" id="KW-1185">Reference proteome</keyword>
<evidence type="ECO:0000259" key="6">
    <source>
        <dbReference type="Pfam" id="PF16874"/>
    </source>
</evidence>
<dbReference type="CDD" id="cd14791">
    <property type="entry name" value="GH36"/>
    <property type="match status" value="1"/>
</dbReference>